<feature type="domain" description="GPI-anchored protein LLG1-like" evidence="2">
    <location>
        <begin position="52"/>
        <end position="127"/>
    </location>
</feature>
<evidence type="ECO:0000313" key="3">
    <source>
        <dbReference type="EMBL" id="KAL0358463.1"/>
    </source>
</evidence>
<accession>A0AAW2PTQ8</accession>
<dbReference type="PANTHER" id="PTHR31533">
    <property type="entry name" value="GPI-ANCHORED PROTEIN LLG1-RELATED-RELATED"/>
    <property type="match status" value="1"/>
</dbReference>
<comment type="caution">
    <text evidence="3">The sequence shown here is derived from an EMBL/GenBank/DDBJ whole genome shotgun (WGS) entry which is preliminary data.</text>
</comment>
<dbReference type="InterPro" id="IPR039307">
    <property type="entry name" value="LORELEI-like"/>
</dbReference>
<dbReference type="AlphaFoldDB" id="A0AAW2PTQ8"/>
<sequence>MDSQRSLLMLFLSFLMLGLVSSYHISNKALELHESVVGRSLRQQPQKTCKAVENLNYSVLTSQCKGPNYTVQRCCVPLKQLLCPISDQFNDLSTPCADMFFGNANYLGRFPLGLFSRLCVEGKEGLDCSKILGLI</sequence>
<gene>
    <name evidence="3" type="ORF">Sangu_0695700</name>
</gene>
<dbReference type="EMBL" id="JACGWK010000004">
    <property type="protein sequence ID" value="KAL0358463.1"/>
    <property type="molecule type" value="Genomic_DNA"/>
</dbReference>
<evidence type="ECO:0000256" key="1">
    <source>
        <dbReference type="SAM" id="SignalP"/>
    </source>
</evidence>
<dbReference type="Pfam" id="PF26578">
    <property type="entry name" value="LLG1"/>
    <property type="match status" value="1"/>
</dbReference>
<protein>
    <submittedName>
        <fullName evidence="3">GPI-anchored protein LLG1</fullName>
    </submittedName>
</protein>
<dbReference type="PANTHER" id="PTHR31533:SF35">
    <property type="entry name" value="GPI-ANCHORED PROTEIN LLG2-RELATED"/>
    <property type="match status" value="1"/>
</dbReference>
<keyword evidence="1" id="KW-0732">Signal</keyword>
<feature type="chain" id="PRO_5043912667" evidence="1">
    <location>
        <begin position="23"/>
        <end position="135"/>
    </location>
</feature>
<evidence type="ECO:0000259" key="2">
    <source>
        <dbReference type="Pfam" id="PF26578"/>
    </source>
</evidence>
<feature type="signal peptide" evidence="1">
    <location>
        <begin position="1"/>
        <end position="22"/>
    </location>
</feature>
<reference evidence="3" key="2">
    <citation type="journal article" date="2024" name="Plant">
        <title>Genomic evolution and insights into agronomic trait innovations of Sesamum species.</title>
        <authorList>
            <person name="Miao H."/>
            <person name="Wang L."/>
            <person name="Qu L."/>
            <person name="Liu H."/>
            <person name="Sun Y."/>
            <person name="Le M."/>
            <person name="Wang Q."/>
            <person name="Wei S."/>
            <person name="Zheng Y."/>
            <person name="Lin W."/>
            <person name="Duan Y."/>
            <person name="Cao H."/>
            <person name="Xiong S."/>
            <person name="Wang X."/>
            <person name="Wei L."/>
            <person name="Li C."/>
            <person name="Ma Q."/>
            <person name="Ju M."/>
            <person name="Zhao R."/>
            <person name="Li G."/>
            <person name="Mu C."/>
            <person name="Tian Q."/>
            <person name="Mei H."/>
            <person name="Zhang T."/>
            <person name="Gao T."/>
            <person name="Zhang H."/>
        </authorList>
    </citation>
    <scope>NUCLEOTIDE SEQUENCE</scope>
    <source>
        <strain evidence="3">G01</strain>
    </source>
</reference>
<reference evidence="3" key="1">
    <citation type="submission" date="2020-06" db="EMBL/GenBank/DDBJ databases">
        <authorList>
            <person name="Li T."/>
            <person name="Hu X."/>
            <person name="Zhang T."/>
            <person name="Song X."/>
            <person name="Zhang H."/>
            <person name="Dai N."/>
            <person name="Sheng W."/>
            <person name="Hou X."/>
            <person name="Wei L."/>
        </authorList>
    </citation>
    <scope>NUCLEOTIDE SEQUENCE</scope>
    <source>
        <strain evidence="3">G01</strain>
        <tissue evidence="3">Leaf</tissue>
    </source>
</reference>
<dbReference type="InterPro" id="IPR058888">
    <property type="entry name" value="LLG1-like"/>
</dbReference>
<organism evidence="3">
    <name type="scientific">Sesamum angustifolium</name>
    <dbReference type="NCBI Taxonomy" id="2727405"/>
    <lineage>
        <taxon>Eukaryota</taxon>
        <taxon>Viridiplantae</taxon>
        <taxon>Streptophyta</taxon>
        <taxon>Embryophyta</taxon>
        <taxon>Tracheophyta</taxon>
        <taxon>Spermatophyta</taxon>
        <taxon>Magnoliopsida</taxon>
        <taxon>eudicotyledons</taxon>
        <taxon>Gunneridae</taxon>
        <taxon>Pentapetalae</taxon>
        <taxon>asterids</taxon>
        <taxon>lamiids</taxon>
        <taxon>Lamiales</taxon>
        <taxon>Pedaliaceae</taxon>
        <taxon>Sesamum</taxon>
    </lineage>
</organism>
<name>A0AAW2PTQ8_9LAMI</name>
<proteinExistence type="predicted"/>